<keyword evidence="1" id="KW-1133">Transmembrane helix</keyword>
<dbReference type="AlphaFoldDB" id="V7CDI2"/>
<keyword evidence="3" id="KW-1185">Reference proteome</keyword>
<keyword evidence="1" id="KW-0812">Transmembrane</keyword>
<dbReference type="OrthoDB" id="1936119at2759"/>
<reference evidence="3" key="1">
    <citation type="journal article" date="2014" name="Nat. Genet.">
        <title>A reference genome for common bean and genome-wide analysis of dual domestications.</title>
        <authorList>
            <person name="Schmutz J."/>
            <person name="McClean P.E."/>
            <person name="Mamidi S."/>
            <person name="Wu G.A."/>
            <person name="Cannon S.B."/>
            <person name="Grimwood J."/>
            <person name="Jenkins J."/>
            <person name="Shu S."/>
            <person name="Song Q."/>
            <person name="Chavarro C."/>
            <person name="Torres-Torres M."/>
            <person name="Geffroy V."/>
            <person name="Moghaddam S.M."/>
            <person name="Gao D."/>
            <person name="Abernathy B."/>
            <person name="Barry K."/>
            <person name="Blair M."/>
            <person name="Brick M.A."/>
            <person name="Chovatia M."/>
            <person name="Gepts P."/>
            <person name="Goodstein D.M."/>
            <person name="Gonzales M."/>
            <person name="Hellsten U."/>
            <person name="Hyten D.L."/>
            <person name="Jia G."/>
            <person name="Kelly J.D."/>
            <person name="Kudrna D."/>
            <person name="Lee R."/>
            <person name="Richard M.M."/>
            <person name="Miklas P.N."/>
            <person name="Osorno J.M."/>
            <person name="Rodrigues J."/>
            <person name="Thareau V."/>
            <person name="Urrea C.A."/>
            <person name="Wang M."/>
            <person name="Yu Y."/>
            <person name="Zhang M."/>
            <person name="Wing R.A."/>
            <person name="Cregan P.B."/>
            <person name="Rokhsar D.S."/>
            <person name="Jackson S.A."/>
        </authorList>
    </citation>
    <scope>NUCLEOTIDE SEQUENCE [LARGE SCALE GENOMIC DNA]</scope>
    <source>
        <strain evidence="3">cv. G19833</strain>
    </source>
</reference>
<keyword evidence="1" id="KW-0472">Membrane</keyword>
<dbReference type="Proteomes" id="UP000000226">
    <property type="component" value="Chromosome 3"/>
</dbReference>
<gene>
    <name evidence="2" type="ORF">PHAVU_003G193900g</name>
</gene>
<dbReference type="EMBL" id="CM002290">
    <property type="protein sequence ID" value="ESW27345.1"/>
    <property type="molecule type" value="Genomic_DNA"/>
</dbReference>
<protein>
    <submittedName>
        <fullName evidence="2">Uncharacterized protein</fullName>
    </submittedName>
</protein>
<dbReference type="eggNOG" id="ENOG502SFW1">
    <property type="taxonomic scope" value="Eukaryota"/>
</dbReference>
<organism evidence="2 3">
    <name type="scientific">Phaseolus vulgaris</name>
    <name type="common">Kidney bean</name>
    <name type="synonym">French bean</name>
    <dbReference type="NCBI Taxonomy" id="3885"/>
    <lineage>
        <taxon>Eukaryota</taxon>
        <taxon>Viridiplantae</taxon>
        <taxon>Streptophyta</taxon>
        <taxon>Embryophyta</taxon>
        <taxon>Tracheophyta</taxon>
        <taxon>Spermatophyta</taxon>
        <taxon>Magnoliopsida</taxon>
        <taxon>eudicotyledons</taxon>
        <taxon>Gunneridae</taxon>
        <taxon>Pentapetalae</taxon>
        <taxon>rosids</taxon>
        <taxon>fabids</taxon>
        <taxon>Fabales</taxon>
        <taxon>Fabaceae</taxon>
        <taxon>Papilionoideae</taxon>
        <taxon>50 kb inversion clade</taxon>
        <taxon>NPAAA clade</taxon>
        <taxon>indigoferoid/millettioid clade</taxon>
        <taxon>Phaseoleae</taxon>
        <taxon>Phaseolus</taxon>
    </lineage>
</organism>
<dbReference type="Gramene" id="ESW27345">
    <property type="protein sequence ID" value="ESW27345"/>
    <property type="gene ID" value="PHAVU_003G193900g"/>
</dbReference>
<evidence type="ECO:0000256" key="1">
    <source>
        <dbReference type="SAM" id="Phobius"/>
    </source>
</evidence>
<feature type="transmembrane region" description="Helical" evidence="1">
    <location>
        <begin position="59"/>
        <end position="77"/>
    </location>
</feature>
<evidence type="ECO:0000313" key="2">
    <source>
        <dbReference type="EMBL" id="ESW27345.1"/>
    </source>
</evidence>
<accession>V7CDI2</accession>
<proteinExistence type="predicted"/>
<sequence length="78" mass="8693">MCQCARYSCRLEAKKYASRGMQGNNKSINHPTSTRFLSTVSLFSVRVPVLSLQSTSMPAISSMAVILFVIAPCRHYLH</sequence>
<evidence type="ECO:0000313" key="3">
    <source>
        <dbReference type="Proteomes" id="UP000000226"/>
    </source>
</evidence>
<name>V7CDI2_PHAVU</name>